<accession>X0UFC1</accession>
<sequence>SVQTVIDLKNSNYALKLTTAKYYTPSGRCIHFDDQGGDGHHTLLSAEDTLQSFTTDAGRIVHGGGGITPDLILRKEKWNDSEMKIIKQAGNFRNLMFRFAVKFKKENPAVGADSIDSVEYTENFKDRVVELNPEIINEARKMMLDKGFELTEEEFEEVDPLLRQWIYYYIADACYDRNTAQRILTGYDKQLQKAIELIEQAPLASNFVETILAGRTLPDTLDLAGMAR</sequence>
<feature type="non-terminal residue" evidence="1">
    <location>
        <position position="1"/>
    </location>
</feature>
<evidence type="ECO:0000313" key="1">
    <source>
        <dbReference type="EMBL" id="GAG04300.1"/>
    </source>
</evidence>
<evidence type="ECO:0008006" key="2">
    <source>
        <dbReference type="Google" id="ProtNLM"/>
    </source>
</evidence>
<gene>
    <name evidence="1" type="ORF">S01H1_38336</name>
</gene>
<dbReference type="EMBL" id="BARS01024133">
    <property type="protein sequence ID" value="GAG04300.1"/>
    <property type="molecule type" value="Genomic_DNA"/>
</dbReference>
<dbReference type="AlphaFoldDB" id="X0UFC1"/>
<organism evidence="1">
    <name type="scientific">marine sediment metagenome</name>
    <dbReference type="NCBI Taxonomy" id="412755"/>
    <lineage>
        <taxon>unclassified sequences</taxon>
        <taxon>metagenomes</taxon>
        <taxon>ecological metagenomes</taxon>
    </lineage>
</organism>
<name>X0UFC1_9ZZZZ</name>
<reference evidence="1" key="1">
    <citation type="journal article" date="2014" name="Front. Microbiol.">
        <title>High frequency of phylogenetically diverse reductive dehalogenase-homologous genes in deep subseafloor sedimentary metagenomes.</title>
        <authorList>
            <person name="Kawai M."/>
            <person name="Futagami T."/>
            <person name="Toyoda A."/>
            <person name="Takaki Y."/>
            <person name="Nishi S."/>
            <person name="Hori S."/>
            <person name="Arai W."/>
            <person name="Tsubouchi T."/>
            <person name="Morono Y."/>
            <person name="Uchiyama I."/>
            <person name="Ito T."/>
            <person name="Fujiyama A."/>
            <person name="Inagaki F."/>
            <person name="Takami H."/>
        </authorList>
    </citation>
    <scope>NUCLEOTIDE SEQUENCE</scope>
    <source>
        <strain evidence="1">Expedition CK06-06</strain>
    </source>
</reference>
<proteinExistence type="predicted"/>
<comment type="caution">
    <text evidence="1">The sequence shown here is derived from an EMBL/GenBank/DDBJ whole genome shotgun (WGS) entry which is preliminary data.</text>
</comment>
<protein>
    <recommendedName>
        <fullName evidence="2">Tail specific protease domain-containing protein</fullName>
    </recommendedName>
</protein>
<dbReference type="Gene3D" id="3.90.226.10">
    <property type="entry name" value="2-enoyl-CoA Hydratase, Chain A, domain 1"/>
    <property type="match status" value="1"/>
</dbReference>